<dbReference type="Proteomes" id="UP000018720">
    <property type="component" value="Unassembled WGS sequence"/>
</dbReference>
<reference evidence="2 3" key="1">
    <citation type="submission" date="2012-08" db="EMBL/GenBank/DDBJ databases">
        <authorList>
            <person name="Harkins D.M."/>
            <person name="Durkin A.S."/>
            <person name="Selengut J.D."/>
            <person name="Sanka R."/>
            <person name="DePew J."/>
            <person name="Purushe J."/>
            <person name="Matthias M.A."/>
            <person name="Vinetz J.M."/>
            <person name="Sutton G.G."/>
            <person name="Nelson W.C."/>
            <person name="Fouts D.E."/>
        </authorList>
    </citation>
    <scope>NUCLEOTIDE SEQUENCE [LARGE SCALE GENOMIC DNA]</scope>
    <source>
        <strain evidence="2 3">MMD4847</strain>
    </source>
</reference>
<feature type="compositionally biased region" description="Polar residues" evidence="1">
    <location>
        <begin position="1"/>
        <end position="20"/>
    </location>
</feature>
<keyword evidence="3" id="KW-1185">Reference proteome</keyword>
<sequence>MSVQKNSGMFPSRPESSGANTLYTTETTSATLQEIIYFL</sequence>
<accession>A0ABN0HBB2</accession>
<organism evidence="2 3">
    <name type="scientific">Leptospira licerasiae str. MMD4847</name>
    <dbReference type="NCBI Taxonomy" id="1049971"/>
    <lineage>
        <taxon>Bacteria</taxon>
        <taxon>Pseudomonadati</taxon>
        <taxon>Spirochaetota</taxon>
        <taxon>Spirochaetia</taxon>
        <taxon>Leptospirales</taxon>
        <taxon>Leptospiraceae</taxon>
        <taxon>Leptospira</taxon>
    </lineage>
</organism>
<feature type="region of interest" description="Disordered" evidence="1">
    <location>
        <begin position="1"/>
        <end position="22"/>
    </location>
</feature>
<name>A0ABN0HBB2_9LEPT</name>
<evidence type="ECO:0000313" key="2">
    <source>
        <dbReference type="EMBL" id="EJZ42783.1"/>
    </source>
</evidence>
<dbReference type="EMBL" id="AHOM02000004">
    <property type="protein sequence ID" value="EJZ42783.1"/>
    <property type="molecule type" value="Genomic_DNA"/>
</dbReference>
<evidence type="ECO:0000256" key="1">
    <source>
        <dbReference type="SAM" id="MobiDB-lite"/>
    </source>
</evidence>
<protein>
    <submittedName>
        <fullName evidence="2">Uncharacterized protein</fullName>
    </submittedName>
</protein>
<proteinExistence type="predicted"/>
<comment type="caution">
    <text evidence="2">The sequence shown here is derived from an EMBL/GenBank/DDBJ whole genome shotgun (WGS) entry which is preliminary data.</text>
</comment>
<evidence type="ECO:0000313" key="3">
    <source>
        <dbReference type="Proteomes" id="UP000018720"/>
    </source>
</evidence>
<gene>
    <name evidence="2" type="ORF">LEP1GSC178_3139</name>
</gene>